<proteinExistence type="predicted"/>
<keyword evidence="2" id="KW-1185">Reference proteome</keyword>
<dbReference type="SMART" id="SM00671">
    <property type="entry name" value="SEL1"/>
    <property type="match status" value="1"/>
</dbReference>
<dbReference type="RefSeq" id="WP_023786932.1">
    <property type="nucleotide sequence ID" value="NC_022997.1"/>
</dbReference>
<protein>
    <recommendedName>
        <fullName evidence="3">Sel1 repeat family protein</fullName>
    </recommendedName>
</protein>
<gene>
    <name evidence="1" type="ORF">W911_07725</name>
</gene>
<evidence type="ECO:0008006" key="3">
    <source>
        <dbReference type="Google" id="ProtNLM"/>
    </source>
</evidence>
<dbReference type="PATRIC" id="fig|1029756.8.peg.1615"/>
<accession>V5SCS5</accession>
<dbReference type="OrthoDB" id="5321503at2"/>
<organism evidence="1 2">
    <name type="scientific">Hyphomicrobium nitrativorans NL23</name>
    <dbReference type="NCBI Taxonomy" id="1029756"/>
    <lineage>
        <taxon>Bacteria</taxon>
        <taxon>Pseudomonadati</taxon>
        <taxon>Pseudomonadota</taxon>
        <taxon>Alphaproteobacteria</taxon>
        <taxon>Hyphomicrobiales</taxon>
        <taxon>Hyphomicrobiaceae</taxon>
        <taxon>Hyphomicrobium</taxon>
    </lineage>
</organism>
<name>V5SCS5_9HYPH</name>
<dbReference type="HOGENOM" id="CLU_146682_1_0_5"/>
<reference evidence="1 2" key="1">
    <citation type="journal article" date="2014" name="Genome Announc.">
        <title>Complete Genome Sequence of Hyphomicrobium nitrativorans Strain NL23, a Denitrifying Bacterium Isolated from Biofilm of a Methanol-Fed Denitrification System Treating Seawater at the Montreal Biodome.</title>
        <authorList>
            <person name="Martineau C."/>
            <person name="Villeneuve C."/>
            <person name="Mauffrey F."/>
            <person name="Villemur R."/>
        </authorList>
    </citation>
    <scope>NUCLEOTIDE SEQUENCE [LARGE SCALE GENOMIC DNA]</scope>
    <source>
        <strain evidence="1">NL23</strain>
    </source>
</reference>
<evidence type="ECO:0000313" key="2">
    <source>
        <dbReference type="Proteomes" id="UP000018542"/>
    </source>
</evidence>
<dbReference type="SUPFAM" id="SSF81901">
    <property type="entry name" value="HCP-like"/>
    <property type="match status" value="1"/>
</dbReference>
<evidence type="ECO:0000313" key="1">
    <source>
        <dbReference type="EMBL" id="AHB48308.1"/>
    </source>
</evidence>
<dbReference type="Proteomes" id="UP000018542">
    <property type="component" value="Chromosome"/>
</dbReference>
<dbReference type="STRING" id="1029756.W911_07725"/>
<dbReference type="Gene3D" id="1.25.40.10">
    <property type="entry name" value="Tetratricopeptide repeat domain"/>
    <property type="match status" value="1"/>
</dbReference>
<dbReference type="InterPro" id="IPR006597">
    <property type="entry name" value="Sel1-like"/>
</dbReference>
<dbReference type="KEGG" id="hni:W911_07725"/>
<sequence>MARFEFSAEDVVGATGADALFHLGLMYCTGREVEMDLIQAHKWFNLAALRGNESAKQYRLDISREMTKKDIAAAQKSAREWLKLH</sequence>
<dbReference type="AlphaFoldDB" id="V5SCS5"/>
<dbReference type="EMBL" id="CP006912">
    <property type="protein sequence ID" value="AHB48308.1"/>
    <property type="molecule type" value="Genomic_DNA"/>
</dbReference>
<dbReference type="InterPro" id="IPR011990">
    <property type="entry name" value="TPR-like_helical_dom_sf"/>
</dbReference>